<dbReference type="EMBL" id="CP033116">
    <property type="protein sequence ID" value="QFY56125.1"/>
    <property type="molecule type" value="Genomic_DNA"/>
</dbReference>
<dbReference type="Pfam" id="PF23343">
    <property type="entry name" value="REP_ORF2-G2P"/>
    <property type="match status" value="1"/>
</dbReference>
<dbReference type="RefSeq" id="WP_096347479.1">
    <property type="nucleotide sequence ID" value="NZ_CP033116.1"/>
</dbReference>
<dbReference type="AlphaFoldDB" id="A0AA91U147"/>
<dbReference type="Proteomes" id="UP000243750">
    <property type="component" value="Unassembled WGS sequence"/>
</dbReference>
<feature type="domain" description="Replication-associated protein ORF2/G2P" evidence="1">
    <location>
        <begin position="44"/>
        <end position="113"/>
    </location>
</feature>
<protein>
    <recommendedName>
        <fullName evidence="1">Replication-associated protein ORF2/G2P domain-containing protein</fullName>
    </recommendedName>
</protein>
<evidence type="ECO:0000313" key="3">
    <source>
        <dbReference type="EMBL" id="QFY56125.1"/>
    </source>
</evidence>
<reference evidence="2 4" key="1">
    <citation type="submission" date="2017-09" db="EMBL/GenBank/DDBJ databases">
        <title>Bacterial and phytoplankton interrelationship in Kongsfjorden, an Arctic fjord.</title>
        <authorList>
            <person name="Sinha R."/>
            <person name="Krishnan K."/>
        </authorList>
    </citation>
    <scope>NUCLEOTIDE SEQUENCE [LARGE SCALE GENOMIC DNA]</scope>
    <source>
        <strain evidence="2 4">58</strain>
    </source>
</reference>
<sequence length="187" mass="21975">MTIEQVSGSKSLSEGRWTYDVNHFHDHIINQAKAEWLADFNFSFFMTLTYRKSVFSEKKVREDLKKLYRAVSQKAFGRNAYDAFPSENSISFYAVIEEHADGALHIHMMLEDISRKNAYVRDSFQHLPDLIFIEWRKLAGNPTQLDEKRVCDRKERLSFANYLLKKSGARAERDVMDYLHVKKSINK</sequence>
<accession>A0AA91U147</accession>
<evidence type="ECO:0000313" key="4">
    <source>
        <dbReference type="Proteomes" id="UP000243750"/>
    </source>
</evidence>
<organism evidence="2 4">
    <name type="scientific">Halopseudomonas pelagia</name>
    <dbReference type="NCBI Taxonomy" id="553151"/>
    <lineage>
        <taxon>Bacteria</taxon>
        <taxon>Pseudomonadati</taxon>
        <taxon>Pseudomonadota</taxon>
        <taxon>Gammaproteobacteria</taxon>
        <taxon>Pseudomonadales</taxon>
        <taxon>Pseudomonadaceae</taxon>
        <taxon>Halopseudomonas</taxon>
    </lineage>
</organism>
<dbReference type="Proteomes" id="UP000344571">
    <property type="component" value="Chromosome"/>
</dbReference>
<gene>
    <name evidence="2" type="ORF">CO192_15605</name>
    <name evidence="3" type="ORF">EAO82_06940</name>
</gene>
<keyword evidence="5" id="KW-1185">Reference proteome</keyword>
<reference evidence="3 5" key="2">
    <citation type="submission" date="2018-10" db="EMBL/GenBank/DDBJ databases">
        <title>Complete genome sequence of Pseudomonas pelagia strain Kongs-67.</title>
        <authorList>
            <person name="Sinha R.K."/>
            <person name="Krishnan K."/>
        </authorList>
    </citation>
    <scope>NUCLEOTIDE SEQUENCE [LARGE SCALE GENOMIC DNA]</scope>
    <source>
        <strain evidence="3 5">Kongs-67</strain>
    </source>
</reference>
<evidence type="ECO:0000313" key="2">
    <source>
        <dbReference type="EMBL" id="PCC98481.1"/>
    </source>
</evidence>
<dbReference type="EMBL" id="NWMT01000199">
    <property type="protein sequence ID" value="PCC98481.1"/>
    <property type="molecule type" value="Genomic_DNA"/>
</dbReference>
<dbReference type="InterPro" id="IPR056906">
    <property type="entry name" value="ORF2/G2P_dom"/>
</dbReference>
<evidence type="ECO:0000313" key="5">
    <source>
        <dbReference type="Proteomes" id="UP000344571"/>
    </source>
</evidence>
<evidence type="ECO:0000259" key="1">
    <source>
        <dbReference type="Pfam" id="PF23343"/>
    </source>
</evidence>
<name>A0AA91U147_9GAMM</name>
<proteinExistence type="predicted"/>